<proteinExistence type="predicted"/>
<dbReference type="AlphaFoldDB" id="A0A444FWN8"/>
<dbReference type="EMBL" id="AMZH03002013">
    <property type="protein sequence ID" value="RRT77114.1"/>
    <property type="molecule type" value="Genomic_DNA"/>
</dbReference>
<evidence type="ECO:0000313" key="3">
    <source>
        <dbReference type="Proteomes" id="UP000287651"/>
    </source>
</evidence>
<evidence type="ECO:0000256" key="1">
    <source>
        <dbReference type="SAM" id="MobiDB-lite"/>
    </source>
</evidence>
<feature type="compositionally biased region" description="Acidic residues" evidence="1">
    <location>
        <begin position="121"/>
        <end position="130"/>
    </location>
</feature>
<protein>
    <submittedName>
        <fullName evidence="2">Uncharacterized protein</fullName>
    </submittedName>
</protein>
<evidence type="ECO:0000313" key="2">
    <source>
        <dbReference type="EMBL" id="RRT77114.1"/>
    </source>
</evidence>
<feature type="region of interest" description="Disordered" evidence="1">
    <location>
        <begin position="115"/>
        <end position="151"/>
    </location>
</feature>
<sequence>MPNEIESAEPALLCGRGVSGRAPTPTARLEPLSTPSATYSATAAPSSPSRSSANELDGGGVSFRLSDGSRGLKATAGTRSLVLLALLDGFLAGGQRKGEREAEGWFWRRRRGKSRKRMIREDDEEEEEEAATAMEVNKTHEKGKKKPCWTPLHFQRGQGILEDVAVTGRKESDRGR</sequence>
<accession>A0A444FWN8</accession>
<feature type="compositionally biased region" description="Low complexity" evidence="1">
    <location>
        <begin position="33"/>
        <end position="53"/>
    </location>
</feature>
<reference evidence="2 3" key="1">
    <citation type="journal article" date="2014" name="Agronomy (Basel)">
        <title>A Draft Genome Sequence for Ensete ventricosum, the Drought-Tolerant Tree Against Hunger.</title>
        <authorList>
            <person name="Harrison J."/>
            <person name="Moore K.A."/>
            <person name="Paszkiewicz K."/>
            <person name="Jones T."/>
            <person name="Grant M."/>
            <person name="Ambacheew D."/>
            <person name="Muzemil S."/>
            <person name="Studholme D.J."/>
        </authorList>
    </citation>
    <scope>NUCLEOTIDE SEQUENCE [LARGE SCALE GENOMIC DNA]</scope>
</reference>
<name>A0A444FWN8_ENSVE</name>
<gene>
    <name evidence="2" type="ORF">B296_00003589</name>
</gene>
<comment type="caution">
    <text evidence="2">The sequence shown here is derived from an EMBL/GenBank/DDBJ whole genome shotgun (WGS) entry which is preliminary data.</text>
</comment>
<organism evidence="2 3">
    <name type="scientific">Ensete ventricosum</name>
    <name type="common">Abyssinian banana</name>
    <name type="synonym">Musa ensete</name>
    <dbReference type="NCBI Taxonomy" id="4639"/>
    <lineage>
        <taxon>Eukaryota</taxon>
        <taxon>Viridiplantae</taxon>
        <taxon>Streptophyta</taxon>
        <taxon>Embryophyta</taxon>
        <taxon>Tracheophyta</taxon>
        <taxon>Spermatophyta</taxon>
        <taxon>Magnoliopsida</taxon>
        <taxon>Liliopsida</taxon>
        <taxon>Zingiberales</taxon>
        <taxon>Musaceae</taxon>
        <taxon>Ensete</taxon>
    </lineage>
</organism>
<dbReference type="Proteomes" id="UP000287651">
    <property type="component" value="Unassembled WGS sequence"/>
</dbReference>
<feature type="region of interest" description="Disordered" evidence="1">
    <location>
        <begin position="1"/>
        <end position="71"/>
    </location>
</feature>